<proteinExistence type="predicted"/>
<dbReference type="Pfam" id="PF09992">
    <property type="entry name" value="NAGPA"/>
    <property type="match status" value="1"/>
</dbReference>
<dbReference type="AlphaFoldDB" id="A0A1X7LPL7"/>
<dbReference type="Proteomes" id="UP000193834">
    <property type="component" value="Unassembled WGS sequence"/>
</dbReference>
<feature type="domain" description="Phosphodiester glycosidase" evidence="3">
    <location>
        <begin position="206"/>
        <end position="380"/>
    </location>
</feature>
<organism evidence="4 5">
    <name type="scientific">Paenibacillus aquistagni</name>
    <dbReference type="NCBI Taxonomy" id="1852522"/>
    <lineage>
        <taxon>Bacteria</taxon>
        <taxon>Bacillati</taxon>
        <taxon>Bacillota</taxon>
        <taxon>Bacilli</taxon>
        <taxon>Bacillales</taxon>
        <taxon>Paenibacillaceae</taxon>
        <taxon>Paenibacillus</taxon>
    </lineage>
</organism>
<feature type="domain" description="Copper amine oxidase-like N-terminal" evidence="2">
    <location>
        <begin position="38"/>
        <end position="126"/>
    </location>
</feature>
<evidence type="ECO:0000259" key="2">
    <source>
        <dbReference type="Pfam" id="PF07833"/>
    </source>
</evidence>
<dbReference type="Pfam" id="PF07833">
    <property type="entry name" value="Cu_amine_oxidN1"/>
    <property type="match status" value="1"/>
</dbReference>
<evidence type="ECO:0000256" key="1">
    <source>
        <dbReference type="SAM" id="SignalP"/>
    </source>
</evidence>
<dbReference type="InterPro" id="IPR012854">
    <property type="entry name" value="Cu_amine_oxidase-like_N"/>
</dbReference>
<evidence type="ECO:0000313" key="4">
    <source>
        <dbReference type="EMBL" id="SMG55775.1"/>
    </source>
</evidence>
<gene>
    <name evidence="4" type="ORF">SAMN06295960_4000</name>
</gene>
<dbReference type="STRING" id="1852522.SAMN06295960_4000"/>
<protein>
    <submittedName>
        <fullName evidence="4">Copper amine oxidase N-terminal domain-containing protein</fullName>
    </submittedName>
</protein>
<keyword evidence="5" id="KW-1185">Reference proteome</keyword>
<reference evidence="4 5" key="1">
    <citation type="submission" date="2017-04" db="EMBL/GenBank/DDBJ databases">
        <authorList>
            <person name="Afonso C.L."/>
            <person name="Miller P.J."/>
            <person name="Scott M.A."/>
            <person name="Spackman E."/>
            <person name="Goraichik I."/>
            <person name="Dimitrov K.M."/>
            <person name="Suarez D.L."/>
            <person name="Swayne D.E."/>
        </authorList>
    </citation>
    <scope>NUCLEOTIDE SEQUENCE [LARGE SCALE GENOMIC DNA]</scope>
    <source>
        <strain evidence="4 5">11</strain>
    </source>
</reference>
<evidence type="ECO:0000313" key="5">
    <source>
        <dbReference type="Proteomes" id="UP000193834"/>
    </source>
</evidence>
<feature type="chain" id="PRO_5012937009" evidence="1">
    <location>
        <begin position="30"/>
        <end position="383"/>
    </location>
</feature>
<dbReference type="InterPro" id="IPR036582">
    <property type="entry name" value="Mao_N_sf"/>
</dbReference>
<dbReference type="Gene3D" id="3.30.457.10">
    <property type="entry name" value="Copper amine oxidase-like, N-terminal domain"/>
    <property type="match status" value="1"/>
</dbReference>
<name>A0A1X7LPL7_9BACL</name>
<dbReference type="SUPFAM" id="SSF55383">
    <property type="entry name" value="Copper amine oxidase, domain N"/>
    <property type="match status" value="1"/>
</dbReference>
<dbReference type="InterPro" id="IPR018711">
    <property type="entry name" value="NAGPA"/>
</dbReference>
<dbReference type="PANTHER" id="PTHR40446:SF2">
    <property type="entry name" value="N-ACETYLGLUCOSAMINE-1-PHOSPHODIESTER ALPHA-N-ACETYLGLUCOSAMINIDASE"/>
    <property type="match status" value="1"/>
</dbReference>
<keyword evidence="1" id="KW-0732">Signal</keyword>
<feature type="signal peptide" evidence="1">
    <location>
        <begin position="1"/>
        <end position="29"/>
    </location>
</feature>
<dbReference type="PANTHER" id="PTHR40446">
    <property type="entry name" value="N-ACETYLGLUCOSAMINE-1-PHOSPHODIESTER ALPHA-N-ACETYLGLUCOSAMINIDASE"/>
    <property type="match status" value="1"/>
</dbReference>
<evidence type="ECO:0000259" key="3">
    <source>
        <dbReference type="Pfam" id="PF09992"/>
    </source>
</evidence>
<accession>A0A1X7LPL7</accession>
<sequence length="383" mass="40988">MMSKRAWTCMLSGLLLSGAILSAPSTAAAAPSYGYMDMKESRTYVPIRYLSEQLKYSVNWDAKHARIQITQGQTRVELTVGSSVAKVNGEQRTLDAAPFAKGGVTYVPIRFVAEAMKLELTWDSKRSALLFQGEQGPLTLPVVSTARQVASNPIQSSSRTIKAQQRSYSIQLVEVDLLHPKVSLGVGVANGKIGSVASLKHMAEQNGAAVAMNGTFFDAYTSSDVKVPYGYIVQGGKIVHKSSGDKRSMVVFTKNNQIELIDGKDFQARFDAGDVDGALQAGPRLVRDGQVAVDPVSEGFKDPKILTNGGARSAIGITKDQKLLLVTVPSATIPQLAHIMKQAGAYQAMNLDGGASSGLYVKGRYATSPGRALSNSLLVFLQK</sequence>
<dbReference type="EMBL" id="FXAZ01000006">
    <property type="protein sequence ID" value="SMG55775.1"/>
    <property type="molecule type" value="Genomic_DNA"/>
</dbReference>
<dbReference type="RefSeq" id="WP_244903489.1">
    <property type="nucleotide sequence ID" value="NZ_FXAZ01000006.1"/>
</dbReference>